<dbReference type="PANTHER" id="PTHR46816">
    <property type="entry name" value="OS01G0273500 PROTEIN"/>
    <property type="match status" value="1"/>
</dbReference>
<gene>
    <name evidence="2" type="ORF">KP509_12G062700</name>
</gene>
<comment type="caution">
    <text evidence="2">The sequence shown here is derived from an EMBL/GenBank/DDBJ whole genome shotgun (WGS) entry which is preliminary data.</text>
</comment>
<dbReference type="SUPFAM" id="SSF48452">
    <property type="entry name" value="TPR-like"/>
    <property type="match status" value="1"/>
</dbReference>
<reference evidence="2" key="1">
    <citation type="submission" date="2021-08" db="EMBL/GenBank/DDBJ databases">
        <title>WGS assembly of Ceratopteris richardii.</title>
        <authorList>
            <person name="Marchant D.B."/>
            <person name="Chen G."/>
            <person name="Jenkins J."/>
            <person name="Shu S."/>
            <person name="Leebens-Mack J."/>
            <person name="Grimwood J."/>
            <person name="Schmutz J."/>
            <person name="Soltis P."/>
            <person name="Soltis D."/>
            <person name="Chen Z.-H."/>
        </authorList>
    </citation>
    <scope>NUCLEOTIDE SEQUENCE</scope>
    <source>
        <strain evidence="2">Whitten #5841</strain>
        <tissue evidence="2">Leaf</tissue>
    </source>
</reference>
<evidence type="ECO:0000313" key="2">
    <source>
        <dbReference type="EMBL" id="KAH7423593.1"/>
    </source>
</evidence>
<dbReference type="Gene3D" id="1.25.40.10">
    <property type="entry name" value="Tetratricopeptide repeat domain"/>
    <property type="match status" value="1"/>
</dbReference>
<evidence type="ECO:0000259" key="1">
    <source>
        <dbReference type="PROSITE" id="PS50076"/>
    </source>
</evidence>
<dbReference type="EMBL" id="CM035417">
    <property type="protein sequence ID" value="KAH7423593.1"/>
    <property type="molecule type" value="Genomic_DNA"/>
</dbReference>
<dbReference type="AlphaFoldDB" id="A0A8T2TP83"/>
<dbReference type="PROSITE" id="PS50076">
    <property type="entry name" value="DNAJ_2"/>
    <property type="match status" value="1"/>
</dbReference>
<dbReference type="SMART" id="SM00271">
    <property type="entry name" value="DnaJ"/>
    <property type="match status" value="1"/>
</dbReference>
<dbReference type="OMA" id="HRASAYH"/>
<feature type="domain" description="J" evidence="1">
    <location>
        <begin position="369"/>
        <end position="473"/>
    </location>
</feature>
<organism evidence="2 3">
    <name type="scientific">Ceratopteris richardii</name>
    <name type="common">Triangle waterfern</name>
    <dbReference type="NCBI Taxonomy" id="49495"/>
    <lineage>
        <taxon>Eukaryota</taxon>
        <taxon>Viridiplantae</taxon>
        <taxon>Streptophyta</taxon>
        <taxon>Embryophyta</taxon>
        <taxon>Tracheophyta</taxon>
        <taxon>Polypodiopsida</taxon>
        <taxon>Polypodiidae</taxon>
        <taxon>Polypodiales</taxon>
        <taxon>Pteridineae</taxon>
        <taxon>Pteridaceae</taxon>
        <taxon>Parkerioideae</taxon>
        <taxon>Ceratopteris</taxon>
    </lineage>
</organism>
<proteinExistence type="predicted"/>
<dbReference type="SUPFAM" id="SSF46565">
    <property type="entry name" value="Chaperone J-domain"/>
    <property type="match status" value="1"/>
</dbReference>
<evidence type="ECO:0000313" key="3">
    <source>
        <dbReference type="Proteomes" id="UP000825935"/>
    </source>
</evidence>
<accession>A0A8T2TP83</accession>
<dbReference type="InterPro" id="IPR011990">
    <property type="entry name" value="TPR-like_helical_dom_sf"/>
</dbReference>
<dbReference type="PANTHER" id="PTHR46816:SF2">
    <property type="entry name" value="J DOMAIN-CONTAINING PROTEIN"/>
    <property type="match status" value="1"/>
</dbReference>
<dbReference type="InterPro" id="IPR036869">
    <property type="entry name" value="J_dom_sf"/>
</dbReference>
<protein>
    <recommendedName>
        <fullName evidence="1">J domain-containing protein</fullName>
    </recommendedName>
</protein>
<dbReference type="Gene3D" id="1.10.287.110">
    <property type="entry name" value="DnaJ domain"/>
    <property type="match status" value="1"/>
</dbReference>
<dbReference type="Proteomes" id="UP000825935">
    <property type="component" value="Chromosome 12"/>
</dbReference>
<dbReference type="CDD" id="cd06257">
    <property type="entry name" value="DnaJ"/>
    <property type="match status" value="1"/>
</dbReference>
<dbReference type="OrthoDB" id="1903421at2759"/>
<keyword evidence="3" id="KW-1185">Reference proteome</keyword>
<name>A0A8T2TP83_CERRI</name>
<dbReference type="InterPro" id="IPR001623">
    <property type="entry name" value="DnaJ_domain"/>
</dbReference>
<sequence length="582" mass="65011">MRSLVPIHHHLWFSSRKLAEKYIVHAKNLLSSRDPADIHSALGLLDAALKLFPQWDKAIELKARALLCLRRFKDVANMLHDFIPSLRRQVSALHNPVEKLKLLSDQFSDVAVDNAHVRSKGFSQCFPLFKLKKKFFVTRSADRDQWKWLILGQACCQLGMMEDAMILLSNGKRVASTAFRKRSNRLPEDGFYSDAFLHADYDLVSHLLSNVKLLLRRKMVAIAAFEAGSYAESIKHCSKLLEGKRGTPQAFIADCYLLRAKAFQADGRIVDALADCNRTLTLNPLCAEGFNVRATLYETIGCLSDCASDLAQVRSLYGTALQSQDSVDQCWISWHSTKDTDIQGCFNFVSSKLAAVKERLVLDGCSAMDFHAVLGVSRGCCRADIEKAYLLLTLRHRPDKAANFVDRCEFLDERDIDYVKDEAKNLAFKLFQLIQRAYTGIMSVIGNELQRKEITGRKSDAGERARHSYSLEGKLPTLLSAYNASGAGERRRLSCSLDGRLPRILASRNSSDGGERPRLSCNLEGKLQNFLAAYDVNDTGEKSPLSCSLKGKLPNILAACNVLSDSDNESQNVFAIELSVVQ</sequence>